<evidence type="ECO:0000313" key="2">
    <source>
        <dbReference type="Proteomes" id="UP000027222"/>
    </source>
</evidence>
<dbReference type="AlphaFoldDB" id="A0A067S8N7"/>
<evidence type="ECO:0000313" key="1">
    <source>
        <dbReference type="EMBL" id="KDR67235.1"/>
    </source>
</evidence>
<reference evidence="2" key="1">
    <citation type="journal article" date="2014" name="Proc. Natl. Acad. Sci. U.S.A.">
        <title>Extensive sampling of basidiomycete genomes demonstrates inadequacy of the white-rot/brown-rot paradigm for wood decay fungi.</title>
        <authorList>
            <person name="Riley R."/>
            <person name="Salamov A.A."/>
            <person name="Brown D.W."/>
            <person name="Nagy L.G."/>
            <person name="Floudas D."/>
            <person name="Held B.W."/>
            <person name="Levasseur A."/>
            <person name="Lombard V."/>
            <person name="Morin E."/>
            <person name="Otillar R."/>
            <person name="Lindquist E.A."/>
            <person name="Sun H."/>
            <person name="LaButti K.M."/>
            <person name="Schmutz J."/>
            <person name="Jabbour D."/>
            <person name="Luo H."/>
            <person name="Baker S.E."/>
            <person name="Pisabarro A.G."/>
            <person name="Walton J.D."/>
            <person name="Blanchette R.A."/>
            <person name="Henrissat B."/>
            <person name="Martin F."/>
            <person name="Cullen D."/>
            <person name="Hibbett D.S."/>
            <person name="Grigoriev I.V."/>
        </authorList>
    </citation>
    <scope>NUCLEOTIDE SEQUENCE [LARGE SCALE GENOMIC DNA]</scope>
    <source>
        <strain evidence="2">CBS 339.88</strain>
    </source>
</reference>
<protein>
    <submittedName>
        <fullName evidence="1">Uncharacterized protein</fullName>
    </submittedName>
</protein>
<name>A0A067S8N7_GALM3</name>
<organism evidence="1 2">
    <name type="scientific">Galerina marginata (strain CBS 339.88)</name>
    <dbReference type="NCBI Taxonomy" id="685588"/>
    <lineage>
        <taxon>Eukaryota</taxon>
        <taxon>Fungi</taxon>
        <taxon>Dikarya</taxon>
        <taxon>Basidiomycota</taxon>
        <taxon>Agaricomycotina</taxon>
        <taxon>Agaricomycetes</taxon>
        <taxon>Agaricomycetidae</taxon>
        <taxon>Agaricales</taxon>
        <taxon>Agaricineae</taxon>
        <taxon>Strophariaceae</taxon>
        <taxon>Galerina</taxon>
    </lineage>
</organism>
<keyword evidence="2" id="KW-1185">Reference proteome</keyword>
<accession>A0A067S8N7</accession>
<dbReference type="HOGENOM" id="CLU_2413417_0_0_1"/>
<proteinExistence type="predicted"/>
<dbReference type="EMBL" id="KL142416">
    <property type="protein sequence ID" value="KDR67235.1"/>
    <property type="molecule type" value="Genomic_DNA"/>
</dbReference>
<gene>
    <name evidence="1" type="ORF">GALMADRAFT_258416</name>
</gene>
<dbReference type="Proteomes" id="UP000027222">
    <property type="component" value="Unassembled WGS sequence"/>
</dbReference>
<sequence length="92" mass="10744">MTFSFHRQYGRNPLIEKFVLSSPSNQLVPLRRIPPPYMLSIFSSPMPSCFTFSFRYVITHSQPFPLRSLASFPFLSNFQPVRVPQGQLYNAW</sequence>